<accession>A0AAN6UNN1</accession>
<dbReference type="Proteomes" id="UP001304895">
    <property type="component" value="Unassembled WGS sequence"/>
</dbReference>
<sequence>MYRRSIYWGRCAPSYAPTAHSYALAADPAGTRNPPCPTAPQSAMSHRARAPRGVSHIYSQQAHRYSFALERQLRSCRTVSTTGISSTTPPLYYYPTACSPAEP</sequence>
<dbReference type="AlphaFoldDB" id="A0AAN6UNN1"/>
<reference evidence="2" key="2">
    <citation type="submission" date="2023-05" db="EMBL/GenBank/DDBJ databases">
        <authorList>
            <consortium name="Lawrence Berkeley National Laboratory"/>
            <person name="Steindorff A."/>
            <person name="Hensen N."/>
            <person name="Bonometti L."/>
            <person name="Westerberg I."/>
            <person name="Brannstrom I.O."/>
            <person name="Guillou S."/>
            <person name="Cros-Aarteil S."/>
            <person name="Calhoun S."/>
            <person name="Haridas S."/>
            <person name="Kuo A."/>
            <person name="Mondo S."/>
            <person name="Pangilinan J."/>
            <person name="Riley R."/>
            <person name="Labutti K."/>
            <person name="Andreopoulos B."/>
            <person name="Lipzen A."/>
            <person name="Chen C."/>
            <person name="Yanf M."/>
            <person name="Daum C."/>
            <person name="Ng V."/>
            <person name="Clum A."/>
            <person name="Ohm R."/>
            <person name="Martin F."/>
            <person name="Silar P."/>
            <person name="Natvig D."/>
            <person name="Lalanne C."/>
            <person name="Gautier V."/>
            <person name="Ament-Velasquez S.L."/>
            <person name="Kruys A."/>
            <person name="Hutchinson M.I."/>
            <person name="Powell A.J."/>
            <person name="Barry K."/>
            <person name="Miller A.N."/>
            <person name="Grigoriev I.V."/>
            <person name="Debuchy R."/>
            <person name="Gladieux P."/>
            <person name="Thoren M.H."/>
            <person name="Johannesson H."/>
        </authorList>
    </citation>
    <scope>NUCLEOTIDE SEQUENCE</scope>
    <source>
        <strain evidence="2">CBS 123565</strain>
    </source>
</reference>
<organism evidence="2 3">
    <name type="scientific">Trichocladium antarcticum</name>
    <dbReference type="NCBI Taxonomy" id="1450529"/>
    <lineage>
        <taxon>Eukaryota</taxon>
        <taxon>Fungi</taxon>
        <taxon>Dikarya</taxon>
        <taxon>Ascomycota</taxon>
        <taxon>Pezizomycotina</taxon>
        <taxon>Sordariomycetes</taxon>
        <taxon>Sordariomycetidae</taxon>
        <taxon>Sordariales</taxon>
        <taxon>Chaetomiaceae</taxon>
        <taxon>Trichocladium</taxon>
    </lineage>
</organism>
<gene>
    <name evidence="2" type="ORF">BT67DRAFT_229892</name>
</gene>
<proteinExistence type="predicted"/>
<protein>
    <submittedName>
        <fullName evidence="2">Uncharacterized protein</fullName>
    </submittedName>
</protein>
<reference evidence="2" key="1">
    <citation type="journal article" date="2023" name="Mol. Phylogenet. Evol.">
        <title>Genome-scale phylogeny and comparative genomics of the fungal order Sordariales.</title>
        <authorList>
            <person name="Hensen N."/>
            <person name="Bonometti L."/>
            <person name="Westerberg I."/>
            <person name="Brannstrom I.O."/>
            <person name="Guillou S."/>
            <person name="Cros-Aarteil S."/>
            <person name="Calhoun S."/>
            <person name="Haridas S."/>
            <person name="Kuo A."/>
            <person name="Mondo S."/>
            <person name="Pangilinan J."/>
            <person name="Riley R."/>
            <person name="LaButti K."/>
            <person name="Andreopoulos B."/>
            <person name="Lipzen A."/>
            <person name="Chen C."/>
            <person name="Yan M."/>
            <person name="Daum C."/>
            <person name="Ng V."/>
            <person name="Clum A."/>
            <person name="Steindorff A."/>
            <person name="Ohm R.A."/>
            <person name="Martin F."/>
            <person name="Silar P."/>
            <person name="Natvig D.O."/>
            <person name="Lalanne C."/>
            <person name="Gautier V."/>
            <person name="Ament-Velasquez S.L."/>
            <person name="Kruys A."/>
            <person name="Hutchinson M.I."/>
            <person name="Powell A.J."/>
            <person name="Barry K."/>
            <person name="Miller A.N."/>
            <person name="Grigoriev I.V."/>
            <person name="Debuchy R."/>
            <person name="Gladieux P."/>
            <person name="Hiltunen Thoren M."/>
            <person name="Johannesson H."/>
        </authorList>
    </citation>
    <scope>NUCLEOTIDE SEQUENCE</scope>
    <source>
        <strain evidence="2">CBS 123565</strain>
    </source>
</reference>
<dbReference type="EMBL" id="MU853404">
    <property type="protein sequence ID" value="KAK4136031.1"/>
    <property type="molecule type" value="Genomic_DNA"/>
</dbReference>
<evidence type="ECO:0000313" key="3">
    <source>
        <dbReference type="Proteomes" id="UP001304895"/>
    </source>
</evidence>
<name>A0AAN6UNN1_9PEZI</name>
<evidence type="ECO:0000313" key="2">
    <source>
        <dbReference type="EMBL" id="KAK4136031.1"/>
    </source>
</evidence>
<evidence type="ECO:0000256" key="1">
    <source>
        <dbReference type="SAM" id="MobiDB-lite"/>
    </source>
</evidence>
<feature type="region of interest" description="Disordered" evidence="1">
    <location>
        <begin position="30"/>
        <end position="53"/>
    </location>
</feature>
<keyword evidence="3" id="KW-1185">Reference proteome</keyword>
<comment type="caution">
    <text evidence="2">The sequence shown here is derived from an EMBL/GenBank/DDBJ whole genome shotgun (WGS) entry which is preliminary data.</text>
</comment>